<keyword evidence="1" id="KW-1133">Transmembrane helix</keyword>
<feature type="transmembrane region" description="Helical" evidence="1">
    <location>
        <begin position="53"/>
        <end position="72"/>
    </location>
</feature>
<evidence type="ECO:0000313" key="4">
    <source>
        <dbReference type="Proteomes" id="UP000477750"/>
    </source>
</evidence>
<dbReference type="AlphaFoldDB" id="A0A6L5GFD1"/>
<evidence type="ECO:0000256" key="1">
    <source>
        <dbReference type="SAM" id="Phobius"/>
    </source>
</evidence>
<feature type="transmembrane region" description="Helical" evidence="1">
    <location>
        <begin position="105"/>
        <end position="124"/>
    </location>
</feature>
<dbReference type="EMBL" id="WIAO01000043">
    <property type="protein sequence ID" value="MQM28409.1"/>
    <property type="molecule type" value="Genomic_DNA"/>
</dbReference>
<comment type="caution">
    <text evidence="3">The sequence shown here is derived from an EMBL/GenBank/DDBJ whole genome shotgun (WGS) entry which is preliminary data.</text>
</comment>
<feature type="domain" description="Phosphatidic acid phosphatase type 2/haloperoxidase" evidence="2">
    <location>
        <begin position="129"/>
        <end position="263"/>
    </location>
</feature>
<feature type="transmembrane region" description="Helical" evidence="1">
    <location>
        <begin position="199"/>
        <end position="217"/>
    </location>
</feature>
<dbReference type="InterPro" id="IPR000326">
    <property type="entry name" value="PAP2/HPO"/>
</dbReference>
<name>A0A6L5GFD1_9ACTN</name>
<keyword evidence="1" id="KW-0812">Transmembrane</keyword>
<organism evidence="3 4">
    <name type="scientific">Glycomyces albidus</name>
    <dbReference type="NCBI Taxonomy" id="2656774"/>
    <lineage>
        <taxon>Bacteria</taxon>
        <taxon>Bacillati</taxon>
        <taxon>Actinomycetota</taxon>
        <taxon>Actinomycetes</taxon>
        <taxon>Glycomycetales</taxon>
        <taxon>Glycomycetaceae</taxon>
        <taxon>Glycomyces</taxon>
    </lineage>
</organism>
<evidence type="ECO:0000259" key="2">
    <source>
        <dbReference type="SMART" id="SM00014"/>
    </source>
</evidence>
<dbReference type="Pfam" id="PF01569">
    <property type="entry name" value="PAP2"/>
    <property type="match status" value="1"/>
</dbReference>
<sequence>MRVRAAAAALTRPGRRLSSGRSGVARLTPVTVNRQRIDPPGWEPFAAKRPGSWWLEIVMFAALAVCTVMASFHTPLIDLDIWVRDFSDAHRPPWFDTLLVYTNKLGQGGIISAIALGLAALLAFRRHTVRPVLAFLVLYGMAGFVLLLKLFFPRVYPHFPRPDPGPYADAAQSLIYAADRSDLGALGESAVGAYPSGHVVNAIIWYGFVVLLVGAALTAWQRRVLLFVPVVVVAFSTTYLGYHWLTDSLAGLFIGVVIMRIMRRIPWATVALPLWLEPERRYREPVSAATAP</sequence>
<reference evidence="3 4" key="1">
    <citation type="submission" date="2019-10" db="EMBL/GenBank/DDBJ databases">
        <title>Glycomyces albidus sp. nov., a novel actinomycete isolated from rhizosphere soil of wheat (Triticum aestivum L.).</title>
        <authorList>
            <person name="Qian L."/>
        </authorList>
    </citation>
    <scope>NUCLEOTIDE SEQUENCE [LARGE SCALE GENOMIC DNA]</scope>
    <source>
        <strain evidence="3 4">NEAU-7082</strain>
    </source>
</reference>
<protein>
    <submittedName>
        <fullName evidence="3">Phosphatase PAP2 family protein</fullName>
    </submittedName>
</protein>
<gene>
    <name evidence="3" type="ORF">GFD30_23025</name>
</gene>
<evidence type="ECO:0000313" key="3">
    <source>
        <dbReference type="EMBL" id="MQM28409.1"/>
    </source>
</evidence>
<accession>A0A6L5GFD1</accession>
<dbReference type="Proteomes" id="UP000477750">
    <property type="component" value="Unassembled WGS sequence"/>
</dbReference>
<feature type="transmembrane region" description="Helical" evidence="1">
    <location>
        <begin position="224"/>
        <end position="245"/>
    </location>
</feature>
<dbReference type="SMART" id="SM00014">
    <property type="entry name" value="acidPPc"/>
    <property type="match status" value="1"/>
</dbReference>
<feature type="transmembrane region" description="Helical" evidence="1">
    <location>
        <begin position="131"/>
        <end position="152"/>
    </location>
</feature>
<dbReference type="InterPro" id="IPR036938">
    <property type="entry name" value="PAP2/HPO_sf"/>
</dbReference>
<dbReference type="Gene3D" id="1.20.144.10">
    <property type="entry name" value="Phosphatidic acid phosphatase type 2/haloperoxidase"/>
    <property type="match status" value="1"/>
</dbReference>
<dbReference type="SUPFAM" id="SSF48317">
    <property type="entry name" value="Acid phosphatase/Vanadium-dependent haloperoxidase"/>
    <property type="match status" value="1"/>
</dbReference>
<keyword evidence="1" id="KW-0472">Membrane</keyword>
<keyword evidence="4" id="KW-1185">Reference proteome</keyword>
<proteinExistence type="predicted"/>